<accession>A0A0F9AXQ2</accession>
<dbReference type="AlphaFoldDB" id="A0A0F9AXQ2"/>
<reference evidence="1" key="1">
    <citation type="journal article" date="2015" name="Nature">
        <title>Complex archaea that bridge the gap between prokaryotes and eukaryotes.</title>
        <authorList>
            <person name="Spang A."/>
            <person name="Saw J.H."/>
            <person name="Jorgensen S.L."/>
            <person name="Zaremba-Niedzwiedzka K."/>
            <person name="Martijn J."/>
            <person name="Lind A.E."/>
            <person name="van Eijk R."/>
            <person name="Schleper C."/>
            <person name="Guy L."/>
            <person name="Ettema T.J."/>
        </authorList>
    </citation>
    <scope>NUCLEOTIDE SEQUENCE</scope>
</reference>
<gene>
    <name evidence="1" type="ORF">LCGC14_2518220</name>
</gene>
<evidence type="ECO:0008006" key="2">
    <source>
        <dbReference type="Google" id="ProtNLM"/>
    </source>
</evidence>
<protein>
    <recommendedName>
        <fullName evidence="2">Fibronectin type-III domain-containing protein</fullName>
    </recommendedName>
</protein>
<sequence length="191" mass="20250">VYSDSGRTTSVGSQVSRILGAKIDFRYLFIPQSYNNGNDFPWSGYIENLEISNSGDPGVLPIVTTQPPTDITSTTATGHGTIADLGISAVTAHGYCWATTIDPTTADSKTDEGAGSLGVFESSITGLLAGQEYYARPYATNGAGTGYGANVYFIAGQGGILRIKGEYAVVQTRWHYVGEDGKEYQIEGILV</sequence>
<dbReference type="EMBL" id="LAZR01040557">
    <property type="protein sequence ID" value="KKL14190.1"/>
    <property type="molecule type" value="Genomic_DNA"/>
</dbReference>
<comment type="caution">
    <text evidence="1">The sequence shown here is derived from an EMBL/GenBank/DDBJ whole genome shotgun (WGS) entry which is preliminary data.</text>
</comment>
<evidence type="ECO:0000313" key="1">
    <source>
        <dbReference type="EMBL" id="KKL14190.1"/>
    </source>
</evidence>
<organism evidence="1">
    <name type="scientific">marine sediment metagenome</name>
    <dbReference type="NCBI Taxonomy" id="412755"/>
    <lineage>
        <taxon>unclassified sequences</taxon>
        <taxon>metagenomes</taxon>
        <taxon>ecological metagenomes</taxon>
    </lineage>
</organism>
<proteinExistence type="predicted"/>
<feature type="non-terminal residue" evidence="1">
    <location>
        <position position="1"/>
    </location>
</feature>
<name>A0A0F9AXQ2_9ZZZZ</name>